<evidence type="ECO:0000256" key="2">
    <source>
        <dbReference type="ARBA" id="ARBA00006787"/>
    </source>
</evidence>
<gene>
    <name evidence="6" type="ORF">SLS56_001736</name>
</gene>
<keyword evidence="4" id="KW-0560">Oxidoreductase</keyword>
<keyword evidence="7" id="KW-1185">Reference proteome</keyword>
<comment type="cofactor">
    <cofactor evidence="1">
        <name>Fe(2+)</name>
        <dbReference type="ChEBI" id="CHEBI:29033"/>
    </cofactor>
</comment>
<evidence type="ECO:0000256" key="1">
    <source>
        <dbReference type="ARBA" id="ARBA00001954"/>
    </source>
</evidence>
<dbReference type="Pfam" id="PF03055">
    <property type="entry name" value="RPE65"/>
    <property type="match status" value="1"/>
</dbReference>
<evidence type="ECO:0000256" key="5">
    <source>
        <dbReference type="ARBA" id="ARBA00023004"/>
    </source>
</evidence>
<reference evidence="6 7" key="1">
    <citation type="submission" date="2024-02" db="EMBL/GenBank/DDBJ databases">
        <title>De novo assembly and annotation of 12 fungi associated with fruit tree decline syndrome in Ontario, Canada.</title>
        <authorList>
            <person name="Sulman M."/>
            <person name="Ellouze W."/>
            <person name="Ilyukhin E."/>
        </authorList>
    </citation>
    <scope>NUCLEOTIDE SEQUENCE [LARGE SCALE GENOMIC DNA]</scope>
    <source>
        <strain evidence="6 7">M1-105</strain>
    </source>
</reference>
<dbReference type="InterPro" id="IPR004294">
    <property type="entry name" value="Carotenoid_Oase"/>
</dbReference>
<evidence type="ECO:0000313" key="7">
    <source>
        <dbReference type="Proteomes" id="UP001521116"/>
    </source>
</evidence>
<evidence type="ECO:0008006" key="8">
    <source>
        <dbReference type="Google" id="ProtNLM"/>
    </source>
</evidence>
<evidence type="ECO:0000256" key="4">
    <source>
        <dbReference type="ARBA" id="ARBA00023002"/>
    </source>
</evidence>
<comment type="caution">
    <text evidence="6">The sequence shown here is derived from an EMBL/GenBank/DDBJ whole genome shotgun (WGS) entry which is preliminary data.</text>
</comment>
<dbReference type="PANTHER" id="PTHR10543:SF89">
    <property type="entry name" value="CAROTENOID 9,10(9',10')-CLEAVAGE DIOXYGENASE 1"/>
    <property type="match status" value="1"/>
</dbReference>
<dbReference type="Proteomes" id="UP001521116">
    <property type="component" value="Unassembled WGS sequence"/>
</dbReference>
<name>A0ABR3T7H0_9PEZI</name>
<keyword evidence="3" id="KW-0479">Metal-binding</keyword>
<comment type="similarity">
    <text evidence="2">Belongs to the carotenoid oxygenase family.</text>
</comment>
<evidence type="ECO:0000313" key="6">
    <source>
        <dbReference type="EMBL" id="KAL1635313.1"/>
    </source>
</evidence>
<sequence length="336" mass="37589">MVKALRAFKDYSAATRPFRAHVEIEDLEVEGEIPCELDGTFYRVMQDPYYERDWFMGGSKATAFEEDASISAFRVKNGKAAFKQRYVLTERLLAERKAGGALFGIAKASFTHHPCVRALVDGAPNTNVIVHAGKLLALGEGGAPYDLDPNTMATGGYDPFPGQLPYRKPYTAHPHVNPKTGELVGFGYNLKGVESPDVALHLYFDTVLASANTLTFLPTKKLPNKPKENEEVSVVYAKFQIDPEAKTDTLEDPAEERMLKNSTETLVDVPCEFPRIDERFLTEKKGDGFLITMIDNIPEGRNEVIIQDTRDFQKVVARIILPFRKPFPDQVIMLNI</sequence>
<dbReference type="EMBL" id="JAJVDC020000011">
    <property type="protein sequence ID" value="KAL1635313.1"/>
    <property type="molecule type" value="Genomic_DNA"/>
</dbReference>
<protein>
    <recommendedName>
        <fullName evidence="8">Lignostilbene dioxygenase</fullName>
    </recommendedName>
</protein>
<dbReference type="PANTHER" id="PTHR10543">
    <property type="entry name" value="BETA-CAROTENE DIOXYGENASE"/>
    <property type="match status" value="1"/>
</dbReference>
<accession>A0ABR3T7H0</accession>
<proteinExistence type="inferred from homology"/>
<keyword evidence="5" id="KW-0408">Iron</keyword>
<organism evidence="6 7">
    <name type="scientific">Neofusicoccum ribis</name>
    <dbReference type="NCBI Taxonomy" id="45134"/>
    <lineage>
        <taxon>Eukaryota</taxon>
        <taxon>Fungi</taxon>
        <taxon>Dikarya</taxon>
        <taxon>Ascomycota</taxon>
        <taxon>Pezizomycotina</taxon>
        <taxon>Dothideomycetes</taxon>
        <taxon>Dothideomycetes incertae sedis</taxon>
        <taxon>Botryosphaeriales</taxon>
        <taxon>Botryosphaeriaceae</taxon>
        <taxon>Neofusicoccum</taxon>
    </lineage>
</organism>
<evidence type="ECO:0000256" key="3">
    <source>
        <dbReference type="ARBA" id="ARBA00022723"/>
    </source>
</evidence>